<evidence type="ECO:0000256" key="3">
    <source>
        <dbReference type="ARBA" id="ARBA00022741"/>
    </source>
</evidence>
<protein>
    <submittedName>
        <fullName evidence="6">ABC transporter ATP-binding protein</fullName>
    </submittedName>
</protein>
<dbReference type="SUPFAM" id="SSF52540">
    <property type="entry name" value="P-loop containing nucleoside triphosphate hydrolases"/>
    <property type="match status" value="1"/>
</dbReference>
<dbReference type="InterPro" id="IPR013563">
    <property type="entry name" value="Oligopep_ABC_C"/>
</dbReference>
<dbReference type="InterPro" id="IPR003593">
    <property type="entry name" value="AAA+_ATPase"/>
</dbReference>
<dbReference type="EMBL" id="AP023418">
    <property type="protein sequence ID" value="BCK81214.1"/>
    <property type="molecule type" value="Genomic_DNA"/>
</dbReference>
<evidence type="ECO:0000256" key="4">
    <source>
        <dbReference type="ARBA" id="ARBA00022840"/>
    </source>
</evidence>
<dbReference type="PANTHER" id="PTHR43776">
    <property type="entry name" value="TRANSPORT ATP-BINDING PROTEIN"/>
    <property type="match status" value="1"/>
</dbReference>
<comment type="similarity">
    <text evidence="1">Belongs to the ABC transporter superfamily.</text>
</comment>
<accession>A0A810PZZ5</accession>
<name>A0A810PZZ5_9FIRM</name>
<dbReference type="CDD" id="cd03257">
    <property type="entry name" value="ABC_NikE_OppD_transporters"/>
    <property type="match status" value="1"/>
</dbReference>
<dbReference type="InterPro" id="IPR027417">
    <property type="entry name" value="P-loop_NTPase"/>
</dbReference>
<keyword evidence="7" id="KW-1185">Reference proteome</keyword>
<dbReference type="Gene3D" id="3.40.50.300">
    <property type="entry name" value="P-loop containing nucleotide triphosphate hydrolases"/>
    <property type="match status" value="1"/>
</dbReference>
<evidence type="ECO:0000256" key="2">
    <source>
        <dbReference type="ARBA" id="ARBA00022448"/>
    </source>
</evidence>
<dbReference type="InterPro" id="IPR003439">
    <property type="entry name" value="ABC_transporter-like_ATP-bd"/>
</dbReference>
<dbReference type="AlphaFoldDB" id="A0A810PZZ5"/>
<dbReference type="PROSITE" id="PS50893">
    <property type="entry name" value="ABC_TRANSPORTER_2"/>
    <property type="match status" value="1"/>
</dbReference>
<dbReference type="PANTHER" id="PTHR43776:SF7">
    <property type="entry name" value="D,D-DIPEPTIDE TRANSPORT ATP-BINDING PROTEIN DDPF-RELATED"/>
    <property type="match status" value="1"/>
</dbReference>
<keyword evidence="4 6" id="KW-0067">ATP-binding</keyword>
<evidence type="ECO:0000313" key="6">
    <source>
        <dbReference type="EMBL" id="BCK81214.1"/>
    </source>
</evidence>
<proteinExistence type="inferred from homology"/>
<keyword evidence="2" id="KW-0813">Transport</keyword>
<feature type="domain" description="ABC transporter" evidence="5">
    <location>
        <begin position="10"/>
        <end position="263"/>
    </location>
</feature>
<evidence type="ECO:0000313" key="7">
    <source>
        <dbReference type="Proteomes" id="UP000681035"/>
    </source>
</evidence>
<evidence type="ECO:0000259" key="5">
    <source>
        <dbReference type="PROSITE" id="PS50893"/>
    </source>
</evidence>
<evidence type="ECO:0000256" key="1">
    <source>
        <dbReference type="ARBA" id="ARBA00005417"/>
    </source>
</evidence>
<dbReference type="RefSeq" id="WP_213541976.1">
    <property type="nucleotide sequence ID" value="NZ_AP023418.1"/>
</dbReference>
<dbReference type="GO" id="GO:0015833">
    <property type="term" value="P:peptide transport"/>
    <property type="evidence" value="ECO:0007669"/>
    <property type="project" value="InterPro"/>
</dbReference>
<dbReference type="Pfam" id="PF08352">
    <property type="entry name" value="oligo_HPY"/>
    <property type="match status" value="1"/>
</dbReference>
<gene>
    <name evidence="6" type="ORF">MM50RIKEN_09770</name>
</gene>
<keyword evidence="3" id="KW-0547">Nucleotide-binding</keyword>
<dbReference type="GO" id="GO:0055085">
    <property type="term" value="P:transmembrane transport"/>
    <property type="evidence" value="ECO:0007669"/>
    <property type="project" value="UniProtKB-ARBA"/>
</dbReference>
<dbReference type="NCBIfam" id="TIGR01727">
    <property type="entry name" value="oligo_HPY"/>
    <property type="match status" value="1"/>
</dbReference>
<dbReference type="InterPro" id="IPR017871">
    <property type="entry name" value="ABC_transporter-like_CS"/>
</dbReference>
<organism evidence="6 7">
    <name type="scientific">Vescimonas coprocola</name>
    <dbReference type="NCBI Taxonomy" id="2714355"/>
    <lineage>
        <taxon>Bacteria</taxon>
        <taxon>Bacillati</taxon>
        <taxon>Bacillota</taxon>
        <taxon>Clostridia</taxon>
        <taxon>Eubacteriales</taxon>
        <taxon>Oscillospiraceae</taxon>
        <taxon>Vescimonas</taxon>
    </lineage>
</organism>
<dbReference type="InterPro" id="IPR050319">
    <property type="entry name" value="ABC_transp_ATP-bind"/>
</dbReference>
<dbReference type="SMART" id="SM00382">
    <property type="entry name" value="AAA"/>
    <property type="match status" value="1"/>
</dbReference>
<dbReference type="GO" id="GO:0005524">
    <property type="term" value="F:ATP binding"/>
    <property type="evidence" value="ECO:0007669"/>
    <property type="project" value="UniProtKB-KW"/>
</dbReference>
<sequence length="331" mass="36979">MSEKKETPILKAEHLTKMFPVKKRKLIEKQRYVHAAEDVSFEVYPGEVLGIVGESGSGKSTLARTILALTPSTSGQVFYQGEDITDFKVSAGEKRRLRSEIQMIFQDPYASLNPKIKIGNAIAEPMLLHGQASSYAEAKEKIQHLLEVVGLQPAVFDRYPHEFSGGQRQRIGIVRALAVNPKLIFCDESVSALDVSVQAQILNLFQSLKEQFHLTYVFIGHDLAVVRYISDRVMVMYLGKVMEIAPYSELTGDDIHPYTRALLSAVPEPSIALHKERILLEGDIPSAVDPPAGCRFCQRCFMAKPICFEQEPDMKTVGTDHCVRCHFAKEG</sequence>
<dbReference type="Pfam" id="PF00005">
    <property type="entry name" value="ABC_tran"/>
    <property type="match status" value="1"/>
</dbReference>
<dbReference type="FunFam" id="3.40.50.300:FF:000016">
    <property type="entry name" value="Oligopeptide ABC transporter ATP-binding component"/>
    <property type="match status" value="1"/>
</dbReference>
<dbReference type="PROSITE" id="PS00211">
    <property type="entry name" value="ABC_TRANSPORTER_1"/>
    <property type="match status" value="1"/>
</dbReference>
<reference evidence="6" key="1">
    <citation type="submission" date="2020-09" db="EMBL/GenBank/DDBJ databases">
        <title>New species isolated from human feces.</title>
        <authorList>
            <person name="Kitahara M."/>
            <person name="Shigeno Y."/>
            <person name="Shime M."/>
            <person name="Matsumoto Y."/>
            <person name="Nakamura S."/>
            <person name="Motooka D."/>
            <person name="Fukuoka S."/>
            <person name="Nishikawa H."/>
            <person name="Benno Y."/>
        </authorList>
    </citation>
    <scope>NUCLEOTIDE SEQUENCE</scope>
    <source>
        <strain evidence="6">MM50</strain>
    </source>
</reference>
<dbReference type="KEGG" id="vcop:MM50RIKEN_09770"/>
<dbReference type="GO" id="GO:0016887">
    <property type="term" value="F:ATP hydrolysis activity"/>
    <property type="evidence" value="ECO:0007669"/>
    <property type="project" value="InterPro"/>
</dbReference>
<dbReference type="Proteomes" id="UP000681035">
    <property type="component" value="Chromosome"/>
</dbReference>